<name>A0ABQ4EER4_9ACTN</name>
<evidence type="ECO:0000313" key="1">
    <source>
        <dbReference type="EMBL" id="GIG93210.1"/>
    </source>
</evidence>
<dbReference type="InterPro" id="IPR045441">
    <property type="entry name" value="DUF6506"/>
</dbReference>
<dbReference type="Proteomes" id="UP000646749">
    <property type="component" value="Unassembled WGS sequence"/>
</dbReference>
<gene>
    <name evidence="1" type="ORF">Pen02_81460</name>
</gene>
<organism evidence="1 2">
    <name type="scientific">Plantactinospora endophytica</name>
    <dbReference type="NCBI Taxonomy" id="673535"/>
    <lineage>
        <taxon>Bacteria</taxon>
        <taxon>Bacillati</taxon>
        <taxon>Actinomycetota</taxon>
        <taxon>Actinomycetes</taxon>
        <taxon>Micromonosporales</taxon>
        <taxon>Micromonosporaceae</taxon>
        <taxon>Plantactinospora</taxon>
    </lineage>
</organism>
<comment type="caution">
    <text evidence="1">The sequence shown here is derived from an EMBL/GenBank/DDBJ whole genome shotgun (WGS) entry which is preliminary data.</text>
</comment>
<evidence type="ECO:0000313" key="2">
    <source>
        <dbReference type="Proteomes" id="UP000646749"/>
    </source>
</evidence>
<reference evidence="1 2" key="1">
    <citation type="submission" date="2021-01" db="EMBL/GenBank/DDBJ databases">
        <title>Whole genome shotgun sequence of Plantactinospora endophytica NBRC 110450.</title>
        <authorList>
            <person name="Komaki H."/>
            <person name="Tamura T."/>
        </authorList>
    </citation>
    <scope>NUCLEOTIDE SEQUENCE [LARGE SCALE GENOMIC DNA]</scope>
    <source>
        <strain evidence="1 2">NBRC 110450</strain>
    </source>
</reference>
<sequence length="203" mass="20765">MTEDRNFDETFIFLEPGADPDADRVVVDNGGSRAVFVWAPDGPAAARVAAELADGGVRLIELYRGFDLTAAAQVIEAVGGRAPVGVAGHLGTGPATGTRISRSATIYERPEADPGTDRVLRKHATGGWTAVVGAPDEAVARVAVELVDSGAELVEICGGAPLTTAAQVRAAVDGRVPVTLVGWPFESIDGAAAFKAAFQAGTA</sequence>
<protein>
    <submittedName>
        <fullName evidence="1">Uncharacterized protein</fullName>
    </submittedName>
</protein>
<proteinExistence type="predicted"/>
<dbReference type="Pfam" id="PF20116">
    <property type="entry name" value="DUF6506"/>
    <property type="match status" value="2"/>
</dbReference>
<keyword evidence="2" id="KW-1185">Reference proteome</keyword>
<dbReference type="EMBL" id="BONW01000053">
    <property type="protein sequence ID" value="GIG93210.1"/>
    <property type="molecule type" value="Genomic_DNA"/>
</dbReference>
<dbReference type="RefSeq" id="WP_203871506.1">
    <property type="nucleotide sequence ID" value="NZ_BONW01000053.1"/>
</dbReference>
<accession>A0ABQ4EER4</accession>